<organism evidence="12 13">
    <name type="scientific">Longimonas halophila</name>
    <dbReference type="NCBI Taxonomy" id="1469170"/>
    <lineage>
        <taxon>Bacteria</taxon>
        <taxon>Pseudomonadati</taxon>
        <taxon>Rhodothermota</taxon>
        <taxon>Rhodothermia</taxon>
        <taxon>Rhodothermales</taxon>
        <taxon>Salisaetaceae</taxon>
        <taxon>Longimonas</taxon>
    </lineage>
</organism>
<dbReference type="Pfam" id="PF01103">
    <property type="entry name" value="Omp85"/>
    <property type="match status" value="1"/>
</dbReference>
<dbReference type="Proteomes" id="UP000221024">
    <property type="component" value="Unassembled WGS sequence"/>
</dbReference>
<dbReference type="AlphaFoldDB" id="A0A2H3P0C4"/>
<dbReference type="PANTHER" id="PTHR12815:SF47">
    <property type="entry name" value="TRANSLOCATION AND ASSEMBLY MODULE SUBUNIT TAMA"/>
    <property type="match status" value="1"/>
</dbReference>
<evidence type="ECO:0000256" key="7">
    <source>
        <dbReference type="ARBA" id="ARBA00023237"/>
    </source>
</evidence>
<proteinExistence type="predicted"/>
<keyword evidence="2" id="KW-1134">Transmembrane beta strand</keyword>
<evidence type="ECO:0000256" key="5">
    <source>
        <dbReference type="ARBA" id="ARBA00022737"/>
    </source>
</evidence>
<dbReference type="EMBL" id="PDEP01000007">
    <property type="protein sequence ID" value="PEN06726.1"/>
    <property type="molecule type" value="Genomic_DNA"/>
</dbReference>
<dbReference type="InterPro" id="IPR034746">
    <property type="entry name" value="POTRA"/>
</dbReference>
<keyword evidence="5" id="KW-0677">Repeat</keyword>
<feature type="compositionally biased region" description="Pro residues" evidence="9">
    <location>
        <begin position="29"/>
        <end position="39"/>
    </location>
</feature>
<dbReference type="PIRSF" id="PIRSF006076">
    <property type="entry name" value="OM_assembly_OMP85"/>
    <property type="match status" value="1"/>
</dbReference>
<evidence type="ECO:0000256" key="10">
    <source>
        <dbReference type="SAM" id="SignalP"/>
    </source>
</evidence>
<keyword evidence="7" id="KW-0998">Cell outer membrane</keyword>
<protein>
    <recommendedName>
        <fullName evidence="8">Outer membrane protein assembly factor BamA</fullName>
    </recommendedName>
</protein>
<dbReference type="Gene3D" id="3.10.20.310">
    <property type="entry name" value="membrane protein fhac"/>
    <property type="match status" value="5"/>
</dbReference>
<evidence type="ECO:0000256" key="2">
    <source>
        <dbReference type="ARBA" id="ARBA00022452"/>
    </source>
</evidence>
<feature type="signal peptide" evidence="10">
    <location>
        <begin position="1"/>
        <end position="25"/>
    </location>
</feature>
<gene>
    <name evidence="12" type="primary">bamA</name>
    <name evidence="12" type="ORF">CRI93_08790</name>
</gene>
<accession>A0A2H3P0C4</accession>
<evidence type="ECO:0000256" key="3">
    <source>
        <dbReference type="ARBA" id="ARBA00022692"/>
    </source>
</evidence>
<sequence length="841" mass="94877">MTRVRWAASVALLVLLAGQAGPAHAQVEPEPPSPVPQGGPPETAEPAMQEQTSLTVASLRVLGAEARTRDLVAQTSGLSEGQSIQLPRSEAIAEAIRAIYELRLFSDVRIYQENRTEDSVGLVIEVFPEPRLGELRLQGMDRSDRSDVENRLPLLLGRPVRPGDIERSVQIIKDHYAEDGYLNADVNIVRNTLPSGQMRVVMQVDRGDKVKIDEIEFEGNEAFSDRNLRKQFEENKPRSWWRFWRNATFDPDALADDLDMVTDYYGENGYYDARITGYETRETDDGDVVLEVSVTEGTQYYVRDIEWAGNTIYPDEVLSQRLGFEEGDVFNTRRLEENLQGNREGSDVAGLYMDRGYLQFNAQPSIRVVGEDSLDIDIDIREGDTYDFGNITIAGNTKTKDHVVRRELYTVPGQTFSRSAIQESIRRLMQLNYFSQESLGAGPSLDVDDSERRVNLTYNLEEVGSDQLELSGTWGRFGLVLQLGFQFNNFSTQSMFDGSAWRPLPSGDGQRLGINIRTNGTFFQSYSLSFTEPWFRGRPNPVGGSVSFTQFSREPVSIGPTRSRDGTFTQISSNLFFERRLTWPDDNFNLSFGVGYQYWRNDRGLLSSLPEGVNQTVTYSQALTRNSLDNPMFPRQGSRIRLSAEIAPPIGDLVQYHKWRFNTNWNIPVGERFSFGFGTNFGYIGSITGENVSFERFEVGGTLFDFSGYQFGTEPVTMRGYPARVIGPRETLRGQVTPVGGRILNKYTSEFRVKAVESQQLQAAPYLYLDAANTWDGFNTYNPSELYRSAGVGVKLFLPIVGMIEFNYGYNFDTFVPFQSGESGVPGWRFQFSLGQGQQRQ</sequence>
<dbReference type="PANTHER" id="PTHR12815">
    <property type="entry name" value="SORTING AND ASSEMBLY MACHINERY SAMM50 PROTEIN FAMILY MEMBER"/>
    <property type="match status" value="1"/>
</dbReference>
<evidence type="ECO:0000256" key="6">
    <source>
        <dbReference type="ARBA" id="ARBA00023136"/>
    </source>
</evidence>
<evidence type="ECO:0000256" key="4">
    <source>
        <dbReference type="ARBA" id="ARBA00022729"/>
    </source>
</evidence>
<dbReference type="NCBIfam" id="TIGR03303">
    <property type="entry name" value="OM_YaeT"/>
    <property type="match status" value="1"/>
</dbReference>
<evidence type="ECO:0000256" key="8">
    <source>
        <dbReference type="NCBIfam" id="TIGR03303"/>
    </source>
</evidence>
<keyword evidence="13" id="KW-1185">Reference proteome</keyword>
<feature type="region of interest" description="Disordered" evidence="9">
    <location>
        <begin position="23"/>
        <end position="50"/>
    </location>
</feature>
<feature type="domain" description="POTRA" evidence="11">
    <location>
        <begin position="210"/>
        <end position="297"/>
    </location>
</feature>
<keyword evidence="6" id="KW-0472">Membrane</keyword>
<evidence type="ECO:0000259" key="11">
    <source>
        <dbReference type="PROSITE" id="PS51779"/>
    </source>
</evidence>
<reference evidence="12 13" key="1">
    <citation type="submission" date="2017-10" db="EMBL/GenBank/DDBJ databases">
        <title>Draft genome of Longimonas halophila.</title>
        <authorList>
            <person name="Goh K.M."/>
            <person name="Shamsir M.S."/>
            <person name="Lim S.W."/>
        </authorList>
    </citation>
    <scope>NUCLEOTIDE SEQUENCE [LARGE SCALE GENOMIC DNA]</scope>
    <source>
        <strain evidence="12 13">KCTC 42399</strain>
    </source>
</reference>
<dbReference type="InterPro" id="IPR000184">
    <property type="entry name" value="Bac_surfAg_D15"/>
</dbReference>
<dbReference type="OrthoDB" id="9802086at2"/>
<comment type="caution">
    <text evidence="12">The sequence shown here is derived from an EMBL/GenBank/DDBJ whole genome shotgun (WGS) entry which is preliminary data.</text>
</comment>
<dbReference type="InterPro" id="IPR010827">
    <property type="entry name" value="BamA/TamA_POTRA"/>
</dbReference>
<evidence type="ECO:0000256" key="9">
    <source>
        <dbReference type="SAM" id="MobiDB-lite"/>
    </source>
</evidence>
<dbReference type="InterPro" id="IPR023707">
    <property type="entry name" value="OM_assembly_BamA"/>
</dbReference>
<dbReference type="Pfam" id="PF07244">
    <property type="entry name" value="POTRA"/>
    <property type="match status" value="4"/>
</dbReference>
<dbReference type="Gene3D" id="2.40.160.50">
    <property type="entry name" value="membrane protein fhac: a member of the omp85/tpsb transporter family"/>
    <property type="match status" value="1"/>
</dbReference>
<keyword evidence="3" id="KW-0812">Transmembrane</keyword>
<dbReference type="PROSITE" id="PS51779">
    <property type="entry name" value="POTRA"/>
    <property type="match status" value="1"/>
</dbReference>
<evidence type="ECO:0000313" key="13">
    <source>
        <dbReference type="Proteomes" id="UP000221024"/>
    </source>
</evidence>
<dbReference type="GO" id="GO:0071709">
    <property type="term" value="P:membrane assembly"/>
    <property type="evidence" value="ECO:0007669"/>
    <property type="project" value="InterPro"/>
</dbReference>
<feature type="chain" id="PRO_5013554510" description="Outer membrane protein assembly factor BamA" evidence="10">
    <location>
        <begin position="26"/>
        <end position="841"/>
    </location>
</feature>
<evidence type="ECO:0000313" key="12">
    <source>
        <dbReference type="EMBL" id="PEN06726.1"/>
    </source>
</evidence>
<comment type="subcellular location">
    <subcellularLocation>
        <location evidence="1">Membrane</location>
    </subcellularLocation>
</comment>
<name>A0A2H3P0C4_9BACT</name>
<dbReference type="InterPro" id="IPR039910">
    <property type="entry name" value="D15-like"/>
</dbReference>
<dbReference type="GO" id="GO:0009279">
    <property type="term" value="C:cell outer membrane"/>
    <property type="evidence" value="ECO:0007669"/>
    <property type="project" value="UniProtKB-UniRule"/>
</dbReference>
<evidence type="ECO:0000256" key="1">
    <source>
        <dbReference type="ARBA" id="ARBA00004370"/>
    </source>
</evidence>
<keyword evidence="4 10" id="KW-0732">Signal</keyword>